<name>A0A8H8Z0D2_9PROT</name>
<evidence type="ECO:0000313" key="2">
    <source>
        <dbReference type="Proteomes" id="UP000601736"/>
    </source>
</evidence>
<reference evidence="1" key="1">
    <citation type="submission" date="2021-02" db="EMBL/GenBank/DDBJ databases">
        <authorList>
            <person name="Han P."/>
        </authorList>
    </citation>
    <scope>NUCLEOTIDE SEQUENCE</scope>
    <source>
        <strain evidence="1">Nitrosomonas nitrosa 18-3D</strain>
    </source>
</reference>
<dbReference type="AntiFam" id="ANF00050">
    <property type="entry name" value="Translation of CRISPR YPEST repeat 1"/>
</dbReference>
<sequence>MLSGYGLVIYVRCRTGSLEILEVPTFSTSSVRCRTGSLEKSFLRCYR</sequence>
<protein>
    <submittedName>
        <fullName evidence="1">Uncharacterized protein</fullName>
    </submittedName>
</protein>
<evidence type="ECO:0000313" key="1">
    <source>
        <dbReference type="EMBL" id="CAE6502637.1"/>
    </source>
</evidence>
<dbReference type="Proteomes" id="UP000601736">
    <property type="component" value="Unassembled WGS sequence"/>
</dbReference>
<proteinExistence type="predicted"/>
<gene>
    <name evidence="1" type="ORF">NMYAN_20237</name>
</gene>
<dbReference type="EMBL" id="CAJNAP010000012">
    <property type="protein sequence ID" value="CAE6502637.1"/>
    <property type="molecule type" value="Genomic_DNA"/>
</dbReference>
<comment type="caution">
    <text evidence="1">The sequence shown here is derived from an EMBL/GenBank/DDBJ whole genome shotgun (WGS) entry which is preliminary data.</text>
</comment>
<organism evidence="1 2">
    <name type="scientific">Nitrosomonas nitrosa</name>
    <dbReference type="NCBI Taxonomy" id="52442"/>
    <lineage>
        <taxon>Bacteria</taxon>
        <taxon>Pseudomonadati</taxon>
        <taxon>Pseudomonadota</taxon>
        <taxon>Betaproteobacteria</taxon>
        <taxon>Nitrosomonadales</taxon>
        <taxon>Nitrosomonadaceae</taxon>
        <taxon>Nitrosomonas</taxon>
    </lineage>
</organism>
<dbReference type="AlphaFoldDB" id="A0A8H8Z0D2"/>
<accession>A0A8H8Z0D2</accession>